<comment type="caution">
    <text evidence="1">The sequence shown here is derived from an EMBL/GenBank/DDBJ whole genome shotgun (WGS) entry which is preliminary data.</text>
</comment>
<proteinExistence type="predicted"/>
<organism evidence="1 2">
    <name type="scientific">Lentinula raphanica</name>
    <dbReference type="NCBI Taxonomy" id="153919"/>
    <lineage>
        <taxon>Eukaryota</taxon>
        <taxon>Fungi</taxon>
        <taxon>Dikarya</taxon>
        <taxon>Basidiomycota</taxon>
        <taxon>Agaricomycotina</taxon>
        <taxon>Agaricomycetes</taxon>
        <taxon>Agaricomycetidae</taxon>
        <taxon>Agaricales</taxon>
        <taxon>Marasmiineae</taxon>
        <taxon>Omphalotaceae</taxon>
        <taxon>Lentinula</taxon>
    </lineage>
</organism>
<reference evidence="1" key="1">
    <citation type="submission" date="2022-08" db="EMBL/GenBank/DDBJ databases">
        <authorList>
            <consortium name="DOE Joint Genome Institute"/>
            <person name="Min B."/>
            <person name="Riley R."/>
            <person name="Sierra-Patev S."/>
            <person name="Naranjo-Ortiz M."/>
            <person name="Looney B."/>
            <person name="Konkel Z."/>
            <person name="Slot J.C."/>
            <person name="Sakamoto Y."/>
            <person name="Steenwyk J.L."/>
            <person name="Rokas A."/>
            <person name="Carro J."/>
            <person name="Camarero S."/>
            <person name="Ferreira P."/>
            <person name="Molpeceres G."/>
            <person name="Ruiz-Duenas F.J."/>
            <person name="Serrano A."/>
            <person name="Henrissat B."/>
            <person name="Drula E."/>
            <person name="Hughes K.W."/>
            <person name="Mata J.L."/>
            <person name="Ishikawa N.K."/>
            <person name="Vargas-Isla R."/>
            <person name="Ushijima S."/>
            <person name="Smith C.A."/>
            <person name="Ahrendt S."/>
            <person name="Andreopoulos W."/>
            <person name="He G."/>
            <person name="Labutti K."/>
            <person name="Lipzen A."/>
            <person name="Ng V."/>
            <person name="Sandor L."/>
            <person name="Barry K."/>
            <person name="Martinez A.T."/>
            <person name="Xiao Y."/>
            <person name="Gibbons J.G."/>
            <person name="Terashima K."/>
            <person name="Hibbett D.S."/>
            <person name="Grigoriev I.V."/>
        </authorList>
    </citation>
    <scope>NUCLEOTIDE SEQUENCE</scope>
    <source>
        <strain evidence="1">TFB9207</strain>
    </source>
</reference>
<evidence type="ECO:0000313" key="2">
    <source>
        <dbReference type="Proteomes" id="UP001163846"/>
    </source>
</evidence>
<protein>
    <submittedName>
        <fullName evidence="1">Uncharacterized protein</fullName>
    </submittedName>
</protein>
<sequence>MSNSNSLPPIQTFSESRQLNNITNFLLFSDSIISITRGYGLEGYIDGSISRPASNVAPAVLAAGAVAGQPVIPAPTSNNSNAPSADEWELRNARVAAIIYMNVRDP</sequence>
<evidence type="ECO:0000313" key="1">
    <source>
        <dbReference type="EMBL" id="KAJ3833431.1"/>
    </source>
</evidence>
<dbReference type="Proteomes" id="UP001163846">
    <property type="component" value="Unassembled WGS sequence"/>
</dbReference>
<name>A0AA38U764_9AGAR</name>
<keyword evidence="2" id="KW-1185">Reference proteome</keyword>
<dbReference type="AlphaFoldDB" id="A0AA38U764"/>
<dbReference type="EMBL" id="MU806698">
    <property type="protein sequence ID" value="KAJ3833431.1"/>
    <property type="molecule type" value="Genomic_DNA"/>
</dbReference>
<accession>A0AA38U764</accession>
<feature type="non-terminal residue" evidence="1">
    <location>
        <position position="106"/>
    </location>
</feature>
<gene>
    <name evidence="1" type="ORF">F5878DRAFT_665659</name>
</gene>